<sequence>MSLLLHARVQSLPATNYQGMQNGSPNPNEPYTTQSVPNTNYGDRMLNNAAMANNNQYQNQLHQANGYNQQHMENIMPAQNQMIGQNQFPMNYQHYNTSTQPTANGIIQNLDNQQSAPHPNNAAVSAHNTYSVQGQYLTPTQVHSLQNNANQMATHTATGVYNQAQNAHGSQDEVPNMTYQNDQQALHQNKLEPQPPANWSTPNVAYSQPAINAQTYAMTPQYQNVNQMNANTVPQSFANLNNQFSNMDNQAPNQQYGLNNAVVTPQPSFSNIQGASGQMVNMPSVNTGATNAQHSENSNMIHTSQTMVPNNYIQPQAYVNNNNNMQSQNQWSQQNYQNIPQYQNANLDIRTNIPTNYNNVLHAGMIPSNQNLNPNAPQISQLQTLTNNQSRQPIDTSSVPQNIPAAEPHIHLNQPSQQLVTGNHEASASIQQLPSLNQQNDNMKRIVSSPTISVPYGHHTNQTYIQSVPNIPQQLVQPTYQNYNTNPITNQAYNSQNQNMATKIASNHNQHVPQASYSARNVTNSAEMQISQHNVPINHSVPNVPNMSHGDFIQPNLPNVNAVPEKNRNNDLNNVKQTEEVNRNHGKGDAKAMEEEGSLPYGYPPQLHSVNIAVFCTGYQIV</sequence>
<reference evidence="2" key="1">
    <citation type="journal article" date="2023" name="Insect Mol. Biol.">
        <title>Genome sequencing provides insights into the evolution of gene families encoding plant cell wall-degrading enzymes in longhorned beetles.</title>
        <authorList>
            <person name="Shin N.R."/>
            <person name="Okamura Y."/>
            <person name="Kirsch R."/>
            <person name="Pauchet Y."/>
        </authorList>
    </citation>
    <scope>NUCLEOTIDE SEQUENCE</scope>
    <source>
        <strain evidence="2">MMC_N1</strain>
    </source>
</reference>
<dbReference type="EMBL" id="JAPWTJ010001244">
    <property type="protein sequence ID" value="KAJ8973083.1"/>
    <property type="molecule type" value="Genomic_DNA"/>
</dbReference>
<feature type="compositionally biased region" description="Basic and acidic residues" evidence="1">
    <location>
        <begin position="577"/>
        <end position="594"/>
    </location>
</feature>
<evidence type="ECO:0000256" key="1">
    <source>
        <dbReference type="SAM" id="MobiDB-lite"/>
    </source>
</evidence>
<evidence type="ECO:0000313" key="2">
    <source>
        <dbReference type="EMBL" id="KAJ8973083.1"/>
    </source>
</evidence>
<accession>A0ABQ9J4W8</accession>
<evidence type="ECO:0000313" key="3">
    <source>
        <dbReference type="Proteomes" id="UP001162164"/>
    </source>
</evidence>
<keyword evidence="3" id="KW-1185">Reference proteome</keyword>
<organism evidence="2 3">
    <name type="scientific">Molorchus minor</name>
    <dbReference type="NCBI Taxonomy" id="1323400"/>
    <lineage>
        <taxon>Eukaryota</taxon>
        <taxon>Metazoa</taxon>
        <taxon>Ecdysozoa</taxon>
        <taxon>Arthropoda</taxon>
        <taxon>Hexapoda</taxon>
        <taxon>Insecta</taxon>
        <taxon>Pterygota</taxon>
        <taxon>Neoptera</taxon>
        <taxon>Endopterygota</taxon>
        <taxon>Coleoptera</taxon>
        <taxon>Polyphaga</taxon>
        <taxon>Cucujiformia</taxon>
        <taxon>Chrysomeloidea</taxon>
        <taxon>Cerambycidae</taxon>
        <taxon>Lamiinae</taxon>
        <taxon>Monochamini</taxon>
        <taxon>Molorchus</taxon>
    </lineage>
</organism>
<feature type="region of interest" description="Disordered" evidence="1">
    <location>
        <begin position="564"/>
        <end position="595"/>
    </location>
</feature>
<comment type="caution">
    <text evidence="2">The sequence shown here is derived from an EMBL/GenBank/DDBJ whole genome shotgun (WGS) entry which is preliminary data.</text>
</comment>
<protein>
    <submittedName>
        <fullName evidence="2">Uncharacterized protein</fullName>
    </submittedName>
</protein>
<name>A0ABQ9J4W8_9CUCU</name>
<gene>
    <name evidence="2" type="ORF">NQ317_009173</name>
</gene>
<proteinExistence type="predicted"/>
<dbReference type="Proteomes" id="UP001162164">
    <property type="component" value="Unassembled WGS sequence"/>
</dbReference>